<proteinExistence type="predicted"/>
<keyword evidence="2" id="KW-1185">Reference proteome</keyword>
<organism evidence="1 2">
    <name type="scientific">Frankia alni (strain DSM 45986 / CECT 9034 / ACN14a)</name>
    <dbReference type="NCBI Taxonomy" id="326424"/>
    <lineage>
        <taxon>Bacteria</taxon>
        <taxon>Bacillati</taxon>
        <taxon>Actinomycetota</taxon>
        <taxon>Actinomycetes</taxon>
        <taxon>Frankiales</taxon>
        <taxon>Frankiaceae</taxon>
        <taxon>Frankia</taxon>
    </lineage>
</organism>
<accession>Q0RAN0</accession>
<gene>
    <name evidence="1" type="ordered locus">FRAAL0264</name>
</gene>
<dbReference type="STRING" id="326424.FRAAL0264"/>
<sequence length="54" mass="5894">MTSAHHTLDELAAQQRVRPVRSLAELALSEPLTNEEYADFLTAAMSARGGQLPQ</sequence>
<evidence type="ECO:0000313" key="1">
    <source>
        <dbReference type="EMBL" id="CAL29816.1"/>
    </source>
</evidence>
<dbReference type="AlphaFoldDB" id="Q0RAN0"/>
<dbReference type="EMBL" id="CT573213">
    <property type="protein sequence ID" value="CAL29816.1"/>
    <property type="molecule type" value="Genomic_DNA"/>
</dbReference>
<name>Q0RAN0_FRAAA</name>
<dbReference type="KEGG" id="fal:FRAAL0264"/>
<evidence type="ECO:0000313" key="2">
    <source>
        <dbReference type="Proteomes" id="UP000000657"/>
    </source>
</evidence>
<reference evidence="1 2" key="1">
    <citation type="journal article" date="2007" name="Genome Res.">
        <title>Genome characteristics of facultatively symbiotic Frankia sp. strains reflect host range and host plant biogeography.</title>
        <authorList>
            <person name="Normand P."/>
            <person name="Lapierre P."/>
            <person name="Tisa L.S."/>
            <person name="Gogarten J.P."/>
            <person name="Alloisio N."/>
            <person name="Bagnarol E."/>
            <person name="Bassi C.A."/>
            <person name="Berry A.M."/>
            <person name="Bickhart D.M."/>
            <person name="Choisne N."/>
            <person name="Couloux A."/>
            <person name="Cournoyer B."/>
            <person name="Cruveiller S."/>
            <person name="Daubin V."/>
            <person name="Demange N."/>
            <person name="Francino M.P."/>
            <person name="Goltsman E."/>
            <person name="Huang Y."/>
            <person name="Kopp O.R."/>
            <person name="Labarre L."/>
            <person name="Lapidus A."/>
            <person name="Lavire C."/>
            <person name="Marechal J."/>
            <person name="Martinez M."/>
            <person name="Mastronunzio J.E."/>
            <person name="Mullin B.C."/>
            <person name="Niemann J."/>
            <person name="Pujic P."/>
            <person name="Rawnsley T."/>
            <person name="Rouy Z."/>
            <person name="Schenowitz C."/>
            <person name="Sellstedt A."/>
            <person name="Tavares F."/>
            <person name="Tomkins J.P."/>
            <person name="Vallenet D."/>
            <person name="Valverde C."/>
            <person name="Wall L.G."/>
            <person name="Wang Y."/>
            <person name="Medigue C."/>
            <person name="Benson D.R."/>
        </authorList>
    </citation>
    <scope>NUCLEOTIDE SEQUENCE [LARGE SCALE GENOMIC DNA]</scope>
    <source>
        <strain evidence="2">DSM 45986 / CECT 9034 / ACN14a</strain>
    </source>
</reference>
<dbReference type="HOGENOM" id="CLU_3043657_0_0_11"/>
<dbReference type="RefSeq" id="WP_011601521.1">
    <property type="nucleotide sequence ID" value="NC_008278.1"/>
</dbReference>
<protein>
    <submittedName>
        <fullName evidence="1">Uncharacterized protein</fullName>
    </submittedName>
</protein>
<dbReference type="Proteomes" id="UP000000657">
    <property type="component" value="Chromosome"/>
</dbReference>